<dbReference type="OrthoDB" id="1194593at2759"/>
<dbReference type="EMBL" id="JXTC01000168">
    <property type="protein sequence ID" value="PON84075.1"/>
    <property type="molecule type" value="Genomic_DNA"/>
</dbReference>
<evidence type="ECO:0000313" key="3">
    <source>
        <dbReference type="Proteomes" id="UP000237000"/>
    </source>
</evidence>
<accession>A0A2P5EEV8</accession>
<feature type="region of interest" description="Disordered" evidence="1">
    <location>
        <begin position="76"/>
        <end position="97"/>
    </location>
</feature>
<protein>
    <submittedName>
        <fullName evidence="2">Uncharacterized protein</fullName>
    </submittedName>
</protein>
<proteinExistence type="predicted"/>
<name>A0A2P5EEV8_TREOI</name>
<sequence>MNVENTQNMADSLAHEETTKKKVKNKKKRDTDQRAPTSLKKNQRKPCPDERSYPRTLKFTYYTELNNNREHIYTPCHDQAPYKRSPPMFKGKGGRKDQNKYCRFHHDHGHDTNDYFDLKDKIEELIR</sequence>
<organism evidence="2 3">
    <name type="scientific">Trema orientale</name>
    <name type="common">Charcoal tree</name>
    <name type="synonym">Celtis orientalis</name>
    <dbReference type="NCBI Taxonomy" id="63057"/>
    <lineage>
        <taxon>Eukaryota</taxon>
        <taxon>Viridiplantae</taxon>
        <taxon>Streptophyta</taxon>
        <taxon>Embryophyta</taxon>
        <taxon>Tracheophyta</taxon>
        <taxon>Spermatophyta</taxon>
        <taxon>Magnoliopsida</taxon>
        <taxon>eudicotyledons</taxon>
        <taxon>Gunneridae</taxon>
        <taxon>Pentapetalae</taxon>
        <taxon>rosids</taxon>
        <taxon>fabids</taxon>
        <taxon>Rosales</taxon>
        <taxon>Cannabaceae</taxon>
        <taxon>Trema</taxon>
    </lineage>
</organism>
<keyword evidence="3" id="KW-1185">Reference proteome</keyword>
<dbReference type="InParanoid" id="A0A2P5EEV8"/>
<feature type="compositionally biased region" description="Polar residues" evidence="1">
    <location>
        <begin position="1"/>
        <end position="10"/>
    </location>
</feature>
<reference evidence="3" key="1">
    <citation type="submission" date="2016-06" db="EMBL/GenBank/DDBJ databases">
        <title>Parallel loss of symbiosis genes in relatives of nitrogen-fixing non-legume Parasponia.</title>
        <authorList>
            <person name="Van Velzen R."/>
            <person name="Holmer R."/>
            <person name="Bu F."/>
            <person name="Rutten L."/>
            <person name="Van Zeijl A."/>
            <person name="Liu W."/>
            <person name="Santuari L."/>
            <person name="Cao Q."/>
            <person name="Sharma T."/>
            <person name="Shen D."/>
            <person name="Roswanjaya Y."/>
            <person name="Wardhani T."/>
            <person name="Kalhor M.S."/>
            <person name="Jansen J."/>
            <person name="Van den Hoogen J."/>
            <person name="Gungor B."/>
            <person name="Hartog M."/>
            <person name="Hontelez J."/>
            <person name="Verver J."/>
            <person name="Yang W.-C."/>
            <person name="Schijlen E."/>
            <person name="Repin R."/>
            <person name="Schilthuizen M."/>
            <person name="Schranz E."/>
            <person name="Heidstra R."/>
            <person name="Miyata K."/>
            <person name="Fedorova E."/>
            <person name="Kohlen W."/>
            <person name="Bisseling T."/>
            <person name="Smit S."/>
            <person name="Geurts R."/>
        </authorList>
    </citation>
    <scope>NUCLEOTIDE SEQUENCE [LARGE SCALE GENOMIC DNA]</scope>
    <source>
        <strain evidence="3">cv. RG33-2</strain>
    </source>
</reference>
<feature type="region of interest" description="Disordered" evidence="1">
    <location>
        <begin position="1"/>
        <end position="53"/>
    </location>
</feature>
<dbReference type="Proteomes" id="UP000237000">
    <property type="component" value="Unassembled WGS sequence"/>
</dbReference>
<evidence type="ECO:0000313" key="2">
    <source>
        <dbReference type="EMBL" id="PON84075.1"/>
    </source>
</evidence>
<dbReference type="AlphaFoldDB" id="A0A2P5EEV8"/>
<evidence type="ECO:0000256" key="1">
    <source>
        <dbReference type="SAM" id="MobiDB-lite"/>
    </source>
</evidence>
<gene>
    <name evidence="2" type="ORF">TorRG33x02_200850</name>
</gene>
<comment type="caution">
    <text evidence="2">The sequence shown here is derived from an EMBL/GenBank/DDBJ whole genome shotgun (WGS) entry which is preliminary data.</text>
</comment>